<dbReference type="GO" id="GO:0005634">
    <property type="term" value="C:nucleus"/>
    <property type="evidence" value="ECO:0000318"/>
    <property type="project" value="GO_Central"/>
</dbReference>
<keyword evidence="2" id="KW-0479">Metal-binding</keyword>
<dbReference type="STRING" id="3218.A0A2K1KN95"/>
<dbReference type="PANTHER" id="PTHR45878:SF44">
    <property type="entry name" value="C2H2-TYPE DOMAIN-CONTAINING PROTEIN"/>
    <property type="match status" value="1"/>
</dbReference>
<dbReference type="SMART" id="SM00355">
    <property type="entry name" value="ZnF_C2H2"/>
    <property type="match status" value="4"/>
</dbReference>
<reference evidence="4 6" key="2">
    <citation type="journal article" date="2018" name="Plant J.">
        <title>The Physcomitrella patens chromosome-scale assembly reveals moss genome structure and evolution.</title>
        <authorList>
            <person name="Lang D."/>
            <person name="Ullrich K.K."/>
            <person name="Murat F."/>
            <person name="Fuchs J."/>
            <person name="Jenkins J."/>
            <person name="Haas F.B."/>
            <person name="Piednoel M."/>
            <person name="Gundlach H."/>
            <person name="Van Bel M."/>
            <person name="Meyberg R."/>
            <person name="Vives C."/>
            <person name="Morata J."/>
            <person name="Symeonidi A."/>
            <person name="Hiss M."/>
            <person name="Muchero W."/>
            <person name="Kamisugi Y."/>
            <person name="Saleh O."/>
            <person name="Blanc G."/>
            <person name="Decker E.L."/>
            <person name="van Gessel N."/>
            <person name="Grimwood J."/>
            <person name="Hayes R.D."/>
            <person name="Graham S.W."/>
            <person name="Gunter L.E."/>
            <person name="McDaniel S.F."/>
            <person name="Hoernstein S.N.W."/>
            <person name="Larsson A."/>
            <person name="Li F.W."/>
            <person name="Perroud P.F."/>
            <person name="Phillips J."/>
            <person name="Ranjan P."/>
            <person name="Rokshar D.S."/>
            <person name="Rothfels C.J."/>
            <person name="Schneider L."/>
            <person name="Shu S."/>
            <person name="Stevenson D.W."/>
            <person name="Thummler F."/>
            <person name="Tillich M."/>
            <person name="Villarreal Aguilar J.C."/>
            <person name="Widiez T."/>
            <person name="Wong G.K."/>
            <person name="Wymore A."/>
            <person name="Zhang Y."/>
            <person name="Zimmer A.D."/>
            <person name="Quatrano R.S."/>
            <person name="Mayer K.F.X."/>
            <person name="Goodstein D."/>
            <person name="Casacuberta J.M."/>
            <person name="Vandepoele K."/>
            <person name="Reski R."/>
            <person name="Cuming A.C."/>
            <person name="Tuskan G.A."/>
            <person name="Maumus F."/>
            <person name="Salse J."/>
            <person name="Schmutz J."/>
            <person name="Rensing S.A."/>
        </authorList>
    </citation>
    <scope>NUCLEOTIDE SEQUENCE [LARGE SCALE GENOMIC DNA]</scope>
    <source>
        <strain evidence="5 6">cv. Gransden 2004</strain>
    </source>
</reference>
<dbReference type="OrthoDB" id="9406869at2759"/>
<dbReference type="GO" id="GO:0003700">
    <property type="term" value="F:DNA-binding transcription factor activity"/>
    <property type="evidence" value="ECO:0000318"/>
    <property type="project" value="GO_Central"/>
</dbReference>
<dbReference type="Proteomes" id="UP000006727">
    <property type="component" value="Chromosome 4"/>
</dbReference>
<dbReference type="AlphaFoldDB" id="A0A2K1KN95"/>
<comment type="similarity">
    <text evidence="1">Belongs to the WIP C2H2-type zinc-finger protein family.</text>
</comment>
<feature type="domain" description="C2H2-type" evidence="3">
    <location>
        <begin position="210"/>
        <end position="239"/>
    </location>
</feature>
<protein>
    <recommendedName>
        <fullName evidence="3">C2H2-type domain-containing protein</fullName>
    </recommendedName>
</protein>
<name>A0A2K1KN95_PHYPA</name>
<reference evidence="5" key="3">
    <citation type="submission" date="2020-12" db="UniProtKB">
        <authorList>
            <consortium name="EnsemblPlants"/>
        </authorList>
    </citation>
    <scope>IDENTIFICATION</scope>
</reference>
<dbReference type="InterPro" id="IPR043584">
    <property type="entry name" value="WIP1/2/3/4/5/6"/>
</dbReference>
<proteinExistence type="inferred from homology"/>
<dbReference type="PROSITE" id="PS50157">
    <property type="entry name" value="ZINC_FINGER_C2H2_2"/>
    <property type="match status" value="2"/>
</dbReference>
<dbReference type="GeneID" id="112281195"/>
<evidence type="ECO:0000259" key="3">
    <source>
        <dbReference type="PROSITE" id="PS50157"/>
    </source>
</evidence>
<dbReference type="PANTHER" id="PTHR45878">
    <property type="entry name" value="ZINC FINGER PROTEIN WIP2"/>
    <property type="match status" value="1"/>
</dbReference>
<evidence type="ECO:0000313" key="6">
    <source>
        <dbReference type="Proteomes" id="UP000006727"/>
    </source>
</evidence>
<dbReference type="SUPFAM" id="SSF57667">
    <property type="entry name" value="beta-beta-alpha zinc fingers"/>
    <property type="match status" value="2"/>
</dbReference>
<sequence length="506" mass="56468">MAALYFYNNVIEPESGSLHRNIDSSRNVAVYSSSGDNSSMFESNWSDSYLSSCSSRESAATLLALPDEEPHLKFPIEVDEVFLDDASEFLQQGSCNGMVMHPNFVNALKNMVAPDFPEAGRCFELNQYAQQQEMLFLEQELFAIPAQLSLICDNGSRTSLESGTVPVESIEKYKPPPLNMKRLEKLEDPSDNNIEAAEVSVDLINNRRPFRCGQEGCNKTFKNPQTMKMHHKTHYTNSTAIARGGTEMLPTLTSGSLKAGQNKKIPSRCPKCRKTFVGLYELRRHYGRKHSEGEKPFGCRKCGKRFYVEVDVRDHEKLCGEPLECKCGLRFAFKCNLVAHKKAHPACQGCATVNSIKSPTISEEYLSHSRVSSKLSTLPWQGIKRPRLEETSRNSPFTTSCHPSTFAPPALDFKCPPELDNMSTKAVSSGFLGLQFSTDGSSFWASNMNYPTAHVANPPVSVPSPMNSSVLGDMEQPQSQFFNCRPQTRGLGHEMKVSLHEDSSWR</sequence>
<dbReference type="Gene3D" id="3.30.160.60">
    <property type="entry name" value="Classic Zinc Finger"/>
    <property type="match status" value="2"/>
</dbReference>
<gene>
    <name evidence="5" type="primary">LOC112281195</name>
    <name evidence="4" type="ORF">PHYPA_006148</name>
</gene>
<dbReference type="FunCoup" id="A0A2K1KN95">
    <property type="interactions" value="1630"/>
</dbReference>
<evidence type="ECO:0000313" key="5">
    <source>
        <dbReference type="EnsemblPlants" id="Pp3c4_13250V3.1"/>
    </source>
</evidence>
<dbReference type="EnsemblPlants" id="Pp3c4_13250V3.1">
    <property type="protein sequence ID" value="Pp3c4_13250V3.1"/>
    <property type="gene ID" value="Pp3c4_13250"/>
</dbReference>
<dbReference type="InterPro" id="IPR013087">
    <property type="entry name" value="Znf_C2H2_type"/>
</dbReference>
<dbReference type="EnsemblPlants" id="Pp3c4_13250V3.2">
    <property type="protein sequence ID" value="Pp3c4_13250V3.2"/>
    <property type="gene ID" value="Pp3c4_13250"/>
</dbReference>
<dbReference type="RefSeq" id="XP_024373214.1">
    <property type="nucleotide sequence ID" value="XM_024517446.2"/>
</dbReference>
<evidence type="ECO:0000256" key="2">
    <source>
        <dbReference type="PROSITE-ProRule" id="PRU00042"/>
    </source>
</evidence>
<dbReference type="KEGG" id="ppp:112281195"/>
<evidence type="ECO:0000313" key="4">
    <source>
        <dbReference type="EMBL" id="PNR55253.1"/>
    </source>
</evidence>
<feature type="domain" description="C2H2-type" evidence="3">
    <location>
        <begin position="267"/>
        <end position="296"/>
    </location>
</feature>
<dbReference type="Pfam" id="PF00096">
    <property type="entry name" value="zf-C2H2"/>
    <property type="match status" value="2"/>
</dbReference>
<accession>A0A2K1KN95</accession>
<dbReference type="EMBL" id="ABEU02000004">
    <property type="protein sequence ID" value="PNR55253.1"/>
    <property type="molecule type" value="Genomic_DNA"/>
</dbReference>
<keyword evidence="6" id="KW-1185">Reference proteome</keyword>
<dbReference type="GO" id="GO:0008270">
    <property type="term" value="F:zinc ion binding"/>
    <property type="evidence" value="ECO:0007669"/>
    <property type="project" value="UniProtKB-KW"/>
</dbReference>
<keyword evidence="2" id="KW-0862">Zinc</keyword>
<dbReference type="PaxDb" id="3218-PP1S339_18V6.1"/>
<organism evidence="4">
    <name type="scientific">Physcomitrium patens</name>
    <name type="common">Spreading-leaved earth moss</name>
    <name type="synonym">Physcomitrella patens</name>
    <dbReference type="NCBI Taxonomy" id="3218"/>
    <lineage>
        <taxon>Eukaryota</taxon>
        <taxon>Viridiplantae</taxon>
        <taxon>Streptophyta</taxon>
        <taxon>Embryophyta</taxon>
        <taxon>Bryophyta</taxon>
        <taxon>Bryophytina</taxon>
        <taxon>Bryopsida</taxon>
        <taxon>Funariidae</taxon>
        <taxon>Funariales</taxon>
        <taxon>Funariaceae</taxon>
        <taxon>Physcomitrium</taxon>
    </lineage>
</organism>
<dbReference type="InterPro" id="IPR036236">
    <property type="entry name" value="Znf_C2H2_sf"/>
</dbReference>
<keyword evidence="2" id="KW-0863">Zinc-finger</keyword>
<evidence type="ECO:0000256" key="1">
    <source>
        <dbReference type="ARBA" id="ARBA00023452"/>
    </source>
</evidence>
<dbReference type="Gramene" id="Pp3c4_13250V3.2">
    <property type="protein sequence ID" value="Pp3c4_13250V3.2"/>
    <property type="gene ID" value="Pp3c4_13250"/>
</dbReference>
<reference evidence="4 6" key="1">
    <citation type="journal article" date="2008" name="Science">
        <title>The Physcomitrella genome reveals evolutionary insights into the conquest of land by plants.</title>
        <authorList>
            <person name="Rensing S."/>
            <person name="Lang D."/>
            <person name="Zimmer A."/>
            <person name="Terry A."/>
            <person name="Salamov A."/>
            <person name="Shapiro H."/>
            <person name="Nishiyama T."/>
            <person name="Perroud P.-F."/>
            <person name="Lindquist E."/>
            <person name="Kamisugi Y."/>
            <person name="Tanahashi T."/>
            <person name="Sakakibara K."/>
            <person name="Fujita T."/>
            <person name="Oishi K."/>
            <person name="Shin-I T."/>
            <person name="Kuroki Y."/>
            <person name="Toyoda A."/>
            <person name="Suzuki Y."/>
            <person name="Hashimoto A."/>
            <person name="Yamaguchi K."/>
            <person name="Sugano A."/>
            <person name="Kohara Y."/>
            <person name="Fujiyama A."/>
            <person name="Anterola A."/>
            <person name="Aoki S."/>
            <person name="Ashton N."/>
            <person name="Barbazuk W.B."/>
            <person name="Barker E."/>
            <person name="Bennetzen J."/>
            <person name="Bezanilla M."/>
            <person name="Blankenship R."/>
            <person name="Cho S.H."/>
            <person name="Dutcher S."/>
            <person name="Estelle M."/>
            <person name="Fawcett J.A."/>
            <person name="Gundlach H."/>
            <person name="Hanada K."/>
            <person name="Heyl A."/>
            <person name="Hicks K.A."/>
            <person name="Hugh J."/>
            <person name="Lohr M."/>
            <person name="Mayer K."/>
            <person name="Melkozernov A."/>
            <person name="Murata T."/>
            <person name="Nelson D."/>
            <person name="Pils B."/>
            <person name="Prigge M."/>
            <person name="Reiss B."/>
            <person name="Renner T."/>
            <person name="Rombauts S."/>
            <person name="Rushton P."/>
            <person name="Sanderfoot A."/>
            <person name="Schween G."/>
            <person name="Shiu S.-H."/>
            <person name="Stueber K."/>
            <person name="Theodoulou F.L."/>
            <person name="Tu H."/>
            <person name="Van de Peer Y."/>
            <person name="Verrier P.J."/>
            <person name="Waters E."/>
            <person name="Wood A."/>
            <person name="Yang L."/>
            <person name="Cove D."/>
            <person name="Cuming A."/>
            <person name="Hasebe M."/>
            <person name="Lucas S."/>
            <person name="Mishler D.B."/>
            <person name="Reski R."/>
            <person name="Grigoriev I."/>
            <person name="Quatrano R.S."/>
            <person name="Boore J.L."/>
        </authorList>
    </citation>
    <scope>NUCLEOTIDE SEQUENCE [LARGE SCALE GENOMIC DNA]</scope>
    <source>
        <strain evidence="5 6">cv. Gransden 2004</strain>
    </source>
</reference>
<dbReference type="PROSITE" id="PS00028">
    <property type="entry name" value="ZINC_FINGER_C2H2_1"/>
    <property type="match status" value="2"/>
</dbReference>
<dbReference type="Gramene" id="Pp3c4_13250V3.1">
    <property type="protein sequence ID" value="Pp3c4_13250V3.1"/>
    <property type="gene ID" value="Pp3c4_13250"/>
</dbReference>